<keyword evidence="1" id="KW-0732">Signal</keyword>
<gene>
    <name evidence="2" type="ORF">HNQ05_002286</name>
</gene>
<sequence>MRKWWMLLGVALAALLAACGGQAPGGGSGGGGSSLDPRDVAAPLSTANEQLYKLSEPLTLAGMPIPVLFLPFSSGAAPLDVASWDCDSVTVTGALTDADGDGIPVNASYNGRCTWSYSGGEGSFSGYWQYNDLNVQDPNDADPEAGIKVSGEVEWGFSGGGDSLTWTWTLTRHDLVKQGSQYDFDYEGSWQVDYNGDTYTFSYNLSGTWTPDDAQNPWGDGTLNAIGSFSGTDASCASGWDLEVSLSGVHYTGGLIDSGTASFSGTDCDGTSTSVTITWSAAQVCITVDSQDPVCVPNS</sequence>
<feature type="signal peptide" evidence="1">
    <location>
        <begin position="1"/>
        <end position="23"/>
    </location>
</feature>
<evidence type="ECO:0000313" key="3">
    <source>
        <dbReference type="Proteomes" id="UP000587579"/>
    </source>
</evidence>
<keyword evidence="3" id="KW-1185">Reference proteome</keyword>
<organism evidence="2 3">
    <name type="scientific">Oceanithermus desulfurans</name>
    <dbReference type="NCBI Taxonomy" id="227924"/>
    <lineage>
        <taxon>Bacteria</taxon>
        <taxon>Thermotogati</taxon>
        <taxon>Deinococcota</taxon>
        <taxon>Deinococci</taxon>
        <taxon>Thermales</taxon>
        <taxon>Thermaceae</taxon>
        <taxon>Oceanithermus</taxon>
    </lineage>
</organism>
<comment type="caution">
    <text evidence="2">The sequence shown here is derived from an EMBL/GenBank/DDBJ whole genome shotgun (WGS) entry which is preliminary data.</text>
</comment>
<dbReference type="Proteomes" id="UP000587579">
    <property type="component" value="Unassembled WGS sequence"/>
</dbReference>
<reference evidence="2 3" key="1">
    <citation type="submission" date="2020-08" db="EMBL/GenBank/DDBJ databases">
        <title>Genomic Encyclopedia of Type Strains, Phase IV (KMG-IV): sequencing the most valuable type-strain genomes for metagenomic binning, comparative biology and taxonomic classification.</title>
        <authorList>
            <person name="Goeker M."/>
        </authorList>
    </citation>
    <scope>NUCLEOTIDE SEQUENCE [LARGE SCALE GENOMIC DNA]</scope>
    <source>
        <strain evidence="2 3">DSM 15757</strain>
    </source>
</reference>
<evidence type="ECO:0000256" key="1">
    <source>
        <dbReference type="SAM" id="SignalP"/>
    </source>
</evidence>
<accession>A0ABR6P485</accession>
<evidence type="ECO:0000313" key="2">
    <source>
        <dbReference type="EMBL" id="MBB6030887.1"/>
    </source>
</evidence>
<feature type="chain" id="PRO_5045596914" description="Lipoprotein" evidence="1">
    <location>
        <begin position="24"/>
        <end position="299"/>
    </location>
</feature>
<dbReference type="EMBL" id="JACHEZ010000010">
    <property type="protein sequence ID" value="MBB6030887.1"/>
    <property type="molecule type" value="Genomic_DNA"/>
</dbReference>
<evidence type="ECO:0008006" key="4">
    <source>
        <dbReference type="Google" id="ProtNLM"/>
    </source>
</evidence>
<name>A0ABR6P485_9DEIN</name>
<dbReference type="PROSITE" id="PS51257">
    <property type="entry name" value="PROKAR_LIPOPROTEIN"/>
    <property type="match status" value="1"/>
</dbReference>
<protein>
    <recommendedName>
        <fullName evidence="4">Lipoprotein</fullName>
    </recommendedName>
</protein>
<proteinExistence type="predicted"/>
<dbReference type="RefSeq" id="WP_147148910.1">
    <property type="nucleotide sequence ID" value="NZ_JACHEZ010000010.1"/>
</dbReference>